<evidence type="ECO:0000256" key="6">
    <source>
        <dbReference type="ARBA" id="ARBA00023002"/>
    </source>
</evidence>
<dbReference type="EMBL" id="SGPL01000036">
    <property type="protein sequence ID" value="THH19793.1"/>
    <property type="molecule type" value="Genomic_DNA"/>
</dbReference>
<dbReference type="PRINTS" id="PR00081">
    <property type="entry name" value="GDHRDH"/>
</dbReference>
<name>A0A4V3XG28_9AGAM</name>
<dbReference type="GO" id="GO:0052650">
    <property type="term" value="F:all-trans-retinol dehydrogenase (NADP+) activity"/>
    <property type="evidence" value="ECO:0007669"/>
    <property type="project" value="UniProtKB-ARBA"/>
</dbReference>
<evidence type="ECO:0000256" key="10">
    <source>
        <dbReference type="ARBA" id="ARBA00068717"/>
    </source>
</evidence>
<dbReference type="SUPFAM" id="SSF51735">
    <property type="entry name" value="NAD(P)-binding Rossmann-fold domains"/>
    <property type="match status" value="1"/>
</dbReference>
<feature type="domain" description="Ketoreductase" evidence="14">
    <location>
        <begin position="97"/>
        <end position="266"/>
    </location>
</feature>
<reference evidence="15 16" key="1">
    <citation type="submission" date="2019-02" db="EMBL/GenBank/DDBJ databases">
        <title>Genome sequencing of the rare red list fungi Bondarzewia mesenterica.</title>
        <authorList>
            <person name="Buettner E."/>
            <person name="Kellner H."/>
        </authorList>
    </citation>
    <scope>NUCLEOTIDE SEQUENCE [LARGE SCALE GENOMIC DNA]</scope>
    <source>
        <strain evidence="15 16">DSM 108281</strain>
    </source>
</reference>
<evidence type="ECO:0000256" key="7">
    <source>
        <dbReference type="ARBA" id="ARBA00023098"/>
    </source>
</evidence>
<keyword evidence="6" id="KW-0560">Oxidoreductase</keyword>
<dbReference type="CDD" id="cd05339">
    <property type="entry name" value="17beta-HSDXI-like_SDR_c"/>
    <property type="match status" value="1"/>
</dbReference>
<evidence type="ECO:0000259" key="14">
    <source>
        <dbReference type="SMART" id="SM00822"/>
    </source>
</evidence>
<evidence type="ECO:0000256" key="1">
    <source>
        <dbReference type="ARBA" id="ARBA00004141"/>
    </source>
</evidence>
<evidence type="ECO:0000256" key="13">
    <source>
        <dbReference type="SAM" id="Phobius"/>
    </source>
</evidence>
<evidence type="ECO:0000256" key="11">
    <source>
        <dbReference type="ARBA" id="ARBA00082544"/>
    </source>
</evidence>
<sequence length="376" mass="41942">MEVGSQTSGDSGNVFDNLDIDLVVKVLSHTAFSPFFIFFVPVFYIFQGGSIQDIQVLGPIVYWVLLSIFWLVKWFSTLYRNQGKLLFAPVPLDWGEQIVLITGGASGIGELIANTLAVRNVTVVVLDVNPIVTENYNIVYYKCDVSKWEEVEAVQKRIIDELGHPTIIINNAGVVQGKLLLDLTPEDVKQTFGVNTLAQFWILKAFLPEMIKQKTGHIITVASVTGLVGIAQMTDYNASKAAIISLHESLRYELDKRYNAPRVRTTLLLPGHVLTPLFSTVHLPTSWLYKFFVPSIPPVTIAKAAITALDEQHSQTICLPFYVHFTPLLKLLPSFVRDFAQWLSGADYAMDGFVKTTGRRVEEGPVAEQPKADKRD</sequence>
<gene>
    <name evidence="15" type="ORF">EW146_g1447</name>
</gene>
<dbReference type="PRINTS" id="PR00080">
    <property type="entry name" value="SDRFAMILY"/>
</dbReference>
<proteinExistence type="inferred from homology"/>
<evidence type="ECO:0000313" key="16">
    <source>
        <dbReference type="Proteomes" id="UP000310158"/>
    </source>
</evidence>
<dbReference type="GO" id="GO:0016020">
    <property type="term" value="C:membrane"/>
    <property type="evidence" value="ECO:0007669"/>
    <property type="project" value="UniProtKB-SubCell"/>
</dbReference>
<evidence type="ECO:0000256" key="8">
    <source>
        <dbReference type="ARBA" id="ARBA00023136"/>
    </source>
</evidence>
<dbReference type="AlphaFoldDB" id="A0A4V3XG28"/>
<feature type="transmembrane region" description="Helical" evidence="13">
    <location>
        <begin position="26"/>
        <end position="44"/>
    </location>
</feature>
<comment type="function">
    <text evidence="9">Catalyzes the reduction of all-trans-retinal to all-trans-retinol in the presence of NADPH.</text>
</comment>
<dbReference type="PROSITE" id="PS00061">
    <property type="entry name" value="ADH_SHORT"/>
    <property type="match status" value="1"/>
</dbReference>
<evidence type="ECO:0000256" key="4">
    <source>
        <dbReference type="ARBA" id="ARBA00022857"/>
    </source>
</evidence>
<keyword evidence="7" id="KW-0443">Lipid metabolism</keyword>
<keyword evidence="3 13" id="KW-0812">Transmembrane</keyword>
<comment type="similarity">
    <text evidence="2 12">Belongs to the short-chain dehydrogenases/reductases (SDR) family.</text>
</comment>
<evidence type="ECO:0000256" key="3">
    <source>
        <dbReference type="ARBA" id="ARBA00022692"/>
    </source>
</evidence>
<keyword evidence="4" id="KW-0521">NADP</keyword>
<keyword evidence="8 13" id="KW-0472">Membrane</keyword>
<dbReference type="Gene3D" id="3.40.50.720">
    <property type="entry name" value="NAD(P)-binding Rossmann-like Domain"/>
    <property type="match status" value="1"/>
</dbReference>
<dbReference type="InterPro" id="IPR002347">
    <property type="entry name" value="SDR_fam"/>
</dbReference>
<dbReference type="FunFam" id="3.40.50.720:FF:000131">
    <property type="entry name" value="Short-chain dehydrogenase/reductase 3"/>
    <property type="match status" value="1"/>
</dbReference>
<dbReference type="Proteomes" id="UP000310158">
    <property type="component" value="Unassembled WGS sequence"/>
</dbReference>
<dbReference type="InterPro" id="IPR057326">
    <property type="entry name" value="KR_dom"/>
</dbReference>
<keyword evidence="16" id="KW-1185">Reference proteome</keyword>
<comment type="subcellular location">
    <subcellularLocation>
        <location evidence="1">Membrane</location>
        <topology evidence="1">Multi-pass membrane protein</topology>
    </subcellularLocation>
</comment>
<accession>A0A4V3XG28</accession>
<comment type="caution">
    <text evidence="15">The sequence shown here is derived from an EMBL/GenBank/DDBJ whole genome shotgun (WGS) entry which is preliminary data.</text>
</comment>
<evidence type="ECO:0000256" key="5">
    <source>
        <dbReference type="ARBA" id="ARBA00022989"/>
    </source>
</evidence>
<keyword evidence="5 13" id="KW-1133">Transmembrane helix</keyword>
<dbReference type="PANTHER" id="PTHR24322">
    <property type="entry name" value="PKSB"/>
    <property type="match status" value="1"/>
</dbReference>
<evidence type="ECO:0000313" key="15">
    <source>
        <dbReference type="EMBL" id="THH19793.1"/>
    </source>
</evidence>
<dbReference type="InterPro" id="IPR036291">
    <property type="entry name" value="NAD(P)-bd_dom_sf"/>
</dbReference>
<dbReference type="OrthoDB" id="10253736at2759"/>
<protein>
    <recommendedName>
        <fullName evidence="10">Short-chain dehydrogenase/reductase 3</fullName>
    </recommendedName>
    <alternativeName>
        <fullName evidence="11">Retinal short-chain dehydrogenase/reductase 1</fullName>
    </alternativeName>
</protein>
<dbReference type="InterPro" id="IPR020904">
    <property type="entry name" value="Sc_DH/Rdtase_CS"/>
</dbReference>
<dbReference type="PANTHER" id="PTHR24322:SF736">
    <property type="entry name" value="RETINOL DEHYDROGENASE 10"/>
    <property type="match status" value="1"/>
</dbReference>
<evidence type="ECO:0000256" key="2">
    <source>
        <dbReference type="ARBA" id="ARBA00006484"/>
    </source>
</evidence>
<evidence type="ECO:0000256" key="12">
    <source>
        <dbReference type="RuleBase" id="RU000363"/>
    </source>
</evidence>
<dbReference type="Pfam" id="PF00106">
    <property type="entry name" value="adh_short"/>
    <property type="match status" value="1"/>
</dbReference>
<feature type="transmembrane region" description="Helical" evidence="13">
    <location>
        <begin position="56"/>
        <end position="75"/>
    </location>
</feature>
<evidence type="ECO:0000256" key="9">
    <source>
        <dbReference type="ARBA" id="ARBA00059620"/>
    </source>
</evidence>
<organism evidence="15 16">
    <name type="scientific">Bondarzewia mesenterica</name>
    <dbReference type="NCBI Taxonomy" id="1095465"/>
    <lineage>
        <taxon>Eukaryota</taxon>
        <taxon>Fungi</taxon>
        <taxon>Dikarya</taxon>
        <taxon>Basidiomycota</taxon>
        <taxon>Agaricomycotina</taxon>
        <taxon>Agaricomycetes</taxon>
        <taxon>Russulales</taxon>
        <taxon>Bondarzewiaceae</taxon>
        <taxon>Bondarzewia</taxon>
    </lineage>
</organism>
<dbReference type="SMART" id="SM00822">
    <property type="entry name" value="PKS_KR"/>
    <property type="match status" value="1"/>
</dbReference>